<feature type="region of interest" description="Disordered" evidence="1">
    <location>
        <begin position="475"/>
        <end position="507"/>
    </location>
</feature>
<dbReference type="EMBL" id="LN720399">
    <property type="protein sequence ID" value="CEP08828.1"/>
    <property type="molecule type" value="Genomic_DNA"/>
</dbReference>
<feature type="compositionally biased region" description="Low complexity" evidence="1">
    <location>
        <begin position="178"/>
        <end position="188"/>
    </location>
</feature>
<organism evidence="2 3">
    <name type="scientific">Parasitella parasitica</name>
    <dbReference type="NCBI Taxonomy" id="35722"/>
    <lineage>
        <taxon>Eukaryota</taxon>
        <taxon>Fungi</taxon>
        <taxon>Fungi incertae sedis</taxon>
        <taxon>Mucoromycota</taxon>
        <taxon>Mucoromycotina</taxon>
        <taxon>Mucoromycetes</taxon>
        <taxon>Mucorales</taxon>
        <taxon>Mucorineae</taxon>
        <taxon>Mucoraceae</taxon>
        <taxon>Parasitella</taxon>
    </lineage>
</organism>
<reference evidence="2 3" key="1">
    <citation type="submission" date="2014-09" db="EMBL/GenBank/DDBJ databases">
        <authorList>
            <person name="Ellenberger Sabrina"/>
        </authorList>
    </citation>
    <scope>NUCLEOTIDE SEQUENCE [LARGE SCALE GENOMIC DNA]</scope>
    <source>
        <strain evidence="2 3">CBS 412.66</strain>
    </source>
</reference>
<feature type="compositionally biased region" description="Basic residues" evidence="1">
    <location>
        <begin position="1"/>
        <end position="13"/>
    </location>
</feature>
<feature type="compositionally biased region" description="Basic and acidic residues" evidence="1">
    <location>
        <begin position="189"/>
        <end position="199"/>
    </location>
</feature>
<feature type="compositionally biased region" description="Polar residues" evidence="1">
    <location>
        <begin position="40"/>
        <end position="56"/>
    </location>
</feature>
<feature type="region of interest" description="Disordered" evidence="1">
    <location>
        <begin position="1"/>
        <end position="22"/>
    </location>
</feature>
<feature type="compositionally biased region" description="Acidic residues" evidence="1">
    <location>
        <begin position="324"/>
        <end position="337"/>
    </location>
</feature>
<keyword evidence="3" id="KW-1185">Reference proteome</keyword>
<feature type="compositionally biased region" description="Pro residues" evidence="1">
    <location>
        <begin position="284"/>
        <end position="298"/>
    </location>
</feature>
<feature type="compositionally biased region" description="Polar residues" evidence="1">
    <location>
        <begin position="83"/>
        <end position="93"/>
    </location>
</feature>
<sequence length="507" mass="55980">MSFKSKQRAKHGHLFGDGTYVDPLNATLVSASEDPLFSPSIKNKAQSQSSRTNSPTPNDPLSRPTDTSSSTPLSPRRGGAITANATKSPSSSIFGDIDVSKLGTSNGRKHTVRSPALRNTQYDLEDEEDLFGGAKRTRKPSKPTTPPSPSVKSATILNQDIPSSRKANVSPPMPAPASPIIQQKPTIVEPKKPIIEKPAEQPPPPQQHQQQQRKEPVKNETPVTREEKPIVSSSSSSSFFRFFKSSNSNSNANSKNSSSASSVASVNAPSPIVKSNDAVNSLPPQSPPVPHQVLPPSPLQQHQRLNKANHIKPTVIQSQQQQQQEDEEDEEPEEPEEQFPAIEDEATRAFAEDNGISFKPTLLNYRSISPELTMDALKIDTRIVNNVTHKKLLPSISTPTHNIEDPWSNPVIQPTVEPSISSPLVVKVQDIEPQKRTAFADLINSWNTGKSNNEEYPSQDPKEFFEHVAAEQRDFGFAGIRDQDEDDQQKHYQSQQLDYQDEMNPWN</sequence>
<dbReference type="Proteomes" id="UP000054107">
    <property type="component" value="Unassembled WGS sequence"/>
</dbReference>
<feature type="compositionally biased region" description="Low complexity" evidence="1">
    <location>
        <begin position="232"/>
        <end position="271"/>
    </location>
</feature>
<evidence type="ECO:0000256" key="1">
    <source>
        <dbReference type="SAM" id="MobiDB-lite"/>
    </source>
</evidence>
<gene>
    <name evidence="2" type="primary">PARPA_02217.1 scaffold 3493</name>
</gene>
<evidence type="ECO:0000313" key="2">
    <source>
        <dbReference type="EMBL" id="CEP08828.1"/>
    </source>
</evidence>
<feature type="compositionally biased region" description="Low complexity" evidence="1">
    <location>
        <begin position="59"/>
        <end position="77"/>
    </location>
</feature>
<accession>A0A0B7N0F1</accession>
<feature type="compositionally biased region" description="Basic and acidic residues" evidence="1">
    <location>
        <begin position="212"/>
        <end position="229"/>
    </location>
</feature>
<protein>
    <submittedName>
        <fullName evidence="2">Uncharacterized protein</fullName>
    </submittedName>
</protein>
<dbReference type="OrthoDB" id="2289980at2759"/>
<name>A0A0B7N0F1_9FUNG</name>
<evidence type="ECO:0000313" key="3">
    <source>
        <dbReference type="Proteomes" id="UP000054107"/>
    </source>
</evidence>
<proteinExistence type="predicted"/>
<feature type="compositionally biased region" description="Polar residues" evidence="1">
    <location>
        <begin position="156"/>
        <end position="167"/>
    </location>
</feature>
<feature type="region of interest" description="Disordered" evidence="1">
    <location>
        <begin position="36"/>
        <end position="339"/>
    </location>
</feature>
<dbReference type="AlphaFoldDB" id="A0A0B7N0F1"/>